<dbReference type="RefSeq" id="WP_013130604.1">
    <property type="nucleotide sequence ID" value="NC_014165.1"/>
</dbReference>
<dbReference type="InterPro" id="IPR001387">
    <property type="entry name" value="Cro/C1-type_HTH"/>
</dbReference>
<keyword evidence="2" id="KW-1185">Reference proteome</keyword>
<evidence type="ECO:0000313" key="2">
    <source>
        <dbReference type="Proteomes" id="UP000006640"/>
    </source>
</evidence>
<dbReference type="AlphaFoldDB" id="D6Y3P2"/>
<organism evidence="1 2">
    <name type="scientific">Thermobispora bispora (strain ATCC 19993 / DSM 43833 / CBS 139.67 / JCM 10125 / KCTC 9307 / NBRC 14880 / R51)</name>
    <dbReference type="NCBI Taxonomy" id="469371"/>
    <lineage>
        <taxon>Bacteria</taxon>
        <taxon>Bacillati</taxon>
        <taxon>Actinomycetota</taxon>
        <taxon>Actinomycetes</taxon>
        <taxon>Streptosporangiales</taxon>
        <taxon>Streptosporangiaceae</taxon>
        <taxon>Thermobispora</taxon>
    </lineage>
</organism>
<dbReference type="eggNOG" id="COG0457">
    <property type="taxonomic scope" value="Bacteria"/>
</dbReference>
<proteinExistence type="predicted"/>
<name>D6Y3P2_THEBD</name>
<dbReference type="Gene3D" id="1.10.260.40">
    <property type="entry name" value="lambda repressor-like DNA-binding domains"/>
    <property type="match status" value="1"/>
</dbReference>
<accession>D6Y3P2</accession>
<evidence type="ECO:0000313" key="1">
    <source>
        <dbReference type="EMBL" id="ADG87071.1"/>
    </source>
</evidence>
<dbReference type="GO" id="GO:0003677">
    <property type="term" value="F:DNA binding"/>
    <property type="evidence" value="ECO:0007669"/>
    <property type="project" value="InterPro"/>
</dbReference>
<protein>
    <submittedName>
        <fullName evidence="1">Tetratricopeptide TPR_4</fullName>
    </submittedName>
</protein>
<dbReference type="HOGENOM" id="CLU_029927_6_1_11"/>
<dbReference type="Proteomes" id="UP000006640">
    <property type="component" value="Chromosome"/>
</dbReference>
<reference evidence="1 2" key="1">
    <citation type="submission" date="2010-01" db="EMBL/GenBank/DDBJ databases">
        <title>The complete genome of Thermobispora bispora DSM 43833.</title>
        <authorList>
            <consortium name="US DOE Joint Genome Institute (JGI-PGF)"/>
            <person name="Lucas S."/>
            <person name="Copeland A."/>
            <person name="Lapidus A."/>
            <person name="Glavina del Rio T."/>
            <person name="Dalin E."/>
            <person name="Tice H."/>
            <person name="Bruce D."/>
            <person name="Goodwin L."/>
            <person name="Pitluck S."/>
            <person name="Kyrpides N."/>
            <person name="Mavromatis K."/>
            <person name="Ivanova N."/>
            <person name="Mikhailova N."/>
            <person name="Chertkov O."/>
            <person name="Brettin T."/>
            <person name="Detter J.C."/>
            <person name="Han C."/>
            <person name="Larimer F."/>
            <person name="Land M."/>
            <person name="Hauser L."/>
            <person name="Markowitz V."/>
            <person name="Cheng J.-F."/>
            <person name="Hugenholtz P."/>
            <person name="Woyke T."/>
            <person name="Wu D."/>
            <person name="Jando M."/>
            <person name="Schneider S."/>
            <person name="Klenk H.-P."/>
            <person name="Eisen J.A."/>
        </authorList>
    </citation>
    <scope>NUCLEOTIDE SEQUENCE [LARGE SCALE GENOMIC DNA]</scope>
    <source>
        <strain evidence="2">ATCC 19993 / DSM 43833 / CBS 139.67 / JCM 10125 / KCTC 9307 / NBRC 14880 / R51</strain>
    </source>
</reference>
<dbReference type="KEGG" id="tbi:Tbis_0340"/>
<gene>
    <name evidence="1" type="ordered locus">Tbis_0340</name>
</gene>
<dbReference type="eggNOG" id="COG5606">
    <property type="taxonomic scope" value="Bacteria"/>
</dbReference>
<dbReference type="InterPro" id="IPR010982">
    <property type="entry name" value="Lambda_DNA-bd_dom_sf"/>
</dbReference>
<dbReference type="STRING" id="469371.Tbis_0340"/>
<sequence length="418" mass="46225">MHDHLKAKRRSEGMHGNAFEPIHIPIWVWGREETRQILKKRDMAGLFNIALKYAGASQVRISAATGIAQGRISQIMRGQRQVTDLEVLERIATGLGLPDHARMLLGLAPLDLAFPTDDHDEEHRQQAEELRTRIEAAATVDATTVQILATDTNNLRLLDRRLGGLAIADKMRAQISQIERVHRHAVRPGIRAQLAHVLSETAALAGWQALDRCALADAWDYHETAISAAREADDPALLAYARGQQAYVLIDLGRPAEAAELLHHVRHTYDRRVPGHLRTWLAAAEAEAAAILGDEATTRTALDQAATLLPKEDADPSLPYVALNAHHLARWRGNCLVRFGDPETIEDLRSALAGMDGTFNRAEAGLRCDLAHALLARGEAEAAQPHLYRAEHLAMMIGSRRHGRRIAELKRAVTRALR</sequence>
<dbReference type="Pfam" id="PF13560">
    <property type="entry name" value="HTH_31"/>
    <property type="match status" value="1"/>
</dbReference>
<dbReference type="SUPFAM" id="SSF47413">
    <property type="entry name" value="lambda repressor-like DNA-binding domains"/>
    <property type="match status" value="1"/>
</dbReference>
<dbReference type="EMBL" id="CP001874">
    <property type="protein sequence ID" value="ADG87071.1"/>
    <property type="molecule type" value="Genomic_DNA"/>
</dbReference>
<dbReference type="CDD" id="cd00093">
    <property type="entry name" value="HTH_XRE"/>
    <property type="match status" value="1"/>
</dbReference>